<protein>
    <recommendedName>
        <fullName evidence="3">Peptidase M23 domain-containing protein</fullName>
    </recommendedName>
</protein>
<dbReference type="CDD" id="cd12797">
    <property type="entry name" value="M23_peptidase"/>
    <property type="match status" value="1"/>
</dbReference>
<name>A0A1Y6KAD9_9CHLR</name>
<proteinExistence type="predicted"/>
<dbReference type="AlphaFoldDB" id="A0A1Y6KAD9"/>
<evidence type="ECO:0000313" key="1">
    <source>
        <dbReference type="EMBL" id="SMX54990.1"/>
    </source>
</evidence>
<dbReference type="KEGG" id="abat:CFX1CAM_1925"/>
<reference evidence="2" key="1">
    <citation type="submission" date="2017-05" db="EMBL/GenBank/DDBJ databases">
        <authorList>
            <person name="Kirkegaard R."/>
            <person name="Mcilroy J S."/>
        </authorList>
    </citation>
    <scope>NUCLEOTIDE SEQUENCE [LARGE SCALE GENOMIC DNA]</scope>
</reference>
<organism evidence="1 2">
    <name type="scientific">Candidatus Brevifilum fermentans</name>
    <dbReference type="NCBI Taxonomy" id="1986204"/>
    <lineage>
        <taxon>Bacteria</taxon>
        <taxon>Bacillati</taxon>
        <taxon>Chloroflexota</taxon>
        <taxon>Anaerolineae</taxon>
        <taxon>Anaerolineales</taxon>
        <taxon>Anaerolineaceae</taxon>
        <taxon>Candidatus Brevifilum</taxon>
    </lineage>
</organism>
<dbReference type="Gene3D" id="2.70.70.10">
    <property type="entry name" value="Glucose Permease (Domain IIA)"/>
    <property type="match status" value="1"/>
</dbReference>
<accession>A0A1Y6KAD9</accession>
<sequence length="227" mass="24939">MSVALAGIVSGIYLLYRAYFSYTSRNRAVFEFLRNPSAHQEAVIPALTRCGEAPFIMPTSGMIGFLWGDSFRPGHRHQGIDIFGGTAAGETPVYAAYDGFLSRLPKWTSTVIIRIPSDPLQPERQIWTYYTHMADQNGRSLIVDAFPPGSTEIEVSAGTLLGYQGNYSGTVGKPTGVHLHFSIVKDDGQGRFMNELKIENTLDPAPYFGLRLNAGKNEADIPVCESE</sequence>
<keyword evidence="2" id="KW-1185">Reference proteome</keyword>
<dbReference type="SUPFAM" id="SSF51261">
    <property type="entry name" value="Duplicated hybrid motif"/>
    <property type="match status" value="1"/>
</dbReference>
<gene>
    <name evidence="1" type="ORF">CFX1CAM_1925</name>
</gene>
<dbReference type="InterPro" id="IPR011055">
    <property type="entry name" value="Dup_hybrid_motif"/>
</dbReference>
<evidence type="ECO:0000313" key="2">
    <source>
        <dbReference type="Proteomes" id="UP000195514"/>
    </source>
</evidence>
<dbReference type="Proteomes" id="UP000195514">
    <property type="component" value="Chromosome I"/>
</dbReference>
<evidence type="ECO:0008006" key="3">
    <source>
        <dbReference type="Google" id="ProtNLM"/>
    </source>
</evidence>
<dbReference type="EMBL" id="LT859958">
    <property type="protein sequence ID" value="SMX54990.1"/>
    <property type="molecule type" value="Genomic_DNA"/>
</dbReference>